<dbReference type="Proteomes" id="UP000566995">
    <property type="component" value="Unassembled WGS sequence"/>
</dbReference>
<gene>
    <name evidence="2" type="ORF">HNP46_000336</name>
</gene>
<accession>A0A7W7KFG0</accession>
<sequence>MPAHRSLSADLCSSISEIEFDYLLKASMDAHNAPMETVVDVLAYGGEFLGVRVLVPDPELIQDAAPPKDFPNIHNLLRMACADECRYLILEWNSDEDDEDGLLAPVAAFPQWEAPKFKLTPEGKYEIQKCLVLSTCHVTEAEMTAVAMIPVRNNSDMENPEGHKLIVHPVGTVAGDRAYGSLVYAGNLGDSDDVSSGVCPTTFPNVLRLLELARQNDCCWLKLDRDGNTYEELPLFDW</sequence>
<dbReference type="EMBL" id="JACHLI010000001">
    <property type="protein sequence ID" value="MBB4861525.1"/>
    <property type="molecule type" value="Genomic_DNA"/>
</dbReference>
<dbReference type="RefSeq" id="WP_184585785.1">
    <property type="nucleotide sequence ID" value="NZ_JACHLI010000001.1"/>
</dbReference>
<evidence type="ECO:0000259" key="1">
    <source>
        <dbReference type="Pfam" id="PF19419"/>
    </source>
</evidence>
<evidence type="ECO:0000313" key="3">
    <source>
        <dbReference type="Proteomes" id="UP000566995"/>
    </source>
</evidence>
<feature type="domain" description="DUF5983" evidence="1">
    <location>
        <begin position="130"/>
        <end position="238"/>
    </location>
</feature>
<dbReference type="AlphaFoldDB" id="A0A7W7KFG0"/>
<evidence type="ECO:0000313" key="2">
    <source>
        <dbReference type="EMBL" id="MBB4861525.1"/>
    </source>
</evidence>
<reference evidence="2 3" key="1">
    <citation type="submission" date="2020-08" db="EMBL/GenBank/DDBJ databases">
        <title>Functional genomics of gut bacteria from endangered species of beetles.</title>
        <authorList>
            <person name="Carlos-Shanley C."/>
        </authorList>
    </citation>
    <scope>NUCLEOTIDE SEQUENCE [LARGE SCALE GENOMIC DNA]</scope>
    <source>
        <strain evidence="2 3">S00179</strain>
    </source>
</reference>
<comment type="caution">
    <text evidence="2">The sequence shown here is derived from an EMBL/GenBank/DDBJ whole genome shotgun (WGS) entry which is preliminary data.</text>
</comment>
<protein>
    <recommendedName>
        <fullName evidence="1">DUF5983 domain-containing protein</fullName>
    </recommendedName>
</protein>
<dbReference type="Pfam" id="PF19419">
    <property type="entry name" value="DUF5983"/>
    <property type="match status" value="1"/>
</dbReference>
<organism evidence="2 3">
    <name type="scientific">Pseudomonas nitroreducens</name>
    <dbReference type="NCBI Taxonomy" id="46680"/>
    <lineage>
        <taxon>Bacteria</taxon>
        <taxon>Pseudomonadati</taxon>
        <taxon>Pseudomonadota</taxon>
        <taxon>Gammaproteobacteria</taxon>
        <taxon>Pseudomonadales</taxon>
        <taxon>Pseudomonadaceae</taxon>
        <taxon>Pseudomonas</taxon>
    </lineage>
</organism>
<name>A0A7W7KFG0_PSENT</name>
<proteinExistence type="predicted"/>
<dbReference type="InterPro" id="IPR046025">
    <property type="entry name" value="DUF5983"/>
</dbReference>